<dbReference type="Proteomes" id="UP000544551">
    <property type="component" value="Unassembled WGS sequence"/>
</dbReference>
<evidence type="ECO:0000313" key="1">
    <source>
        <dbReference type="EMBL" id="NME89559.1"/>
    </source>
</evidence>
<organism evidence="1 2">
    <name type="scientific">Corynebacterium stationis</name>
    <dbReference type="NCBI Taxonomy" id="1705"/>
    <lineage>
        <taxon>Bacteria</taxon>
        <taxon>Bacillati</taxon>
        <taxon>Actinomycetota</taxon>
        <taxon>Actinomycetes</taxon>
        <taxon>Mycobacteriales</taxon>
        <taxon>Corynebacteriaceae</taxon>
        <taxon>Corynebacterium</taxon>
    </lineage>
</organism>
<sequence>MRARVEIGNEEYFIAHTDGTFDFDGGSLIIWRDNTRQHLVAAFGPTGWQSLSWEEG</sequence>
<dbReference type="EMBL" id="JABAFZ010000006">
    <property type="protein sequence ID" value="NME89559.1"/>
    <property type="molecule type" value="Genomic_DNA"/>
</dbReference>
<accession>A0AB36CL49</accession>
<protein>
    <submittedName>
        <fullName evidence="1">Uncharacterized protein</fullName>
    </submittedName>
</protein>
<reference evidence="1 2" key="1">
    <citation type="submission" date="2020-04" db="EMBL/GenBank/DDBJ databases">
        <authorList>
            <person name="Hitch T.C.A."/>
            <person name="Wylensek D."/>
            <person name="Clavel T."/>
        </authorList>
    </citation>
    <scope>NUCLEOTIDE SEQUENCE [LARGE SCALE GENOMIC DNA]</scope>
    <source>
        <strain evidence="1 2">BL-383-APC-3D</strain>
    </source>
</reference>
<evidence type="ECO:0000313" key="2">
    <source>
        <dbReference type="Proteomes" id="UP000544551"/>
    </source>
</evidence>
<dbReference type="RefSeq" id="WP_168969839.1">
    <property type="nucleotide sequence ID" value="NZ_JABAFZ010000006.1"/>
</dbReference>
<name>A0AB36CL49_9CORY</name>
<dbReference type="AlphaFoldDB" id="A0AB36CL49"/>
<gene>
    <name evidence="1" type="ORF">HF853_07745</name>
</gene>
<comment type="caution">
    <text evidence="1">The sequence shown here is derived from an EMBL/GenBank/DDBJ whole genome shotgun (WGS) entry which is preliminary data.</text>
</comment>
<proteinExistence type="predicted"/>